<evidence type="ECO:0000256" key="2">
    <source>
        <dbReference type="ARBA" id="ARBA00022692"/>
    </source>
</evidence>
<dbReference type="GO" id="GO:0009306">
    <property type="term" value="P:protein secretion"/>
    <property type="evidence" value="ECO:0007669"/>
    <property type="project" value="InterPro"/>
</dbReference>
<reference evidence="7 8" key="1">
    <citation type="submission" date="2018-07" db="EMBL/GenBank/DDBJ databases">
        <title>Genomic Encyclopedia of Type Strains, Phase IV (KMG-IV): sequencing the most valuable type-strain genomes for metagenomic binning, comparative biology and taxonomic classification.</title>
        <authorList>
            <person name="Goeker M."/>
        </authorList>
    </citation>
    <scope>NUCLEOTIDE SEQUENCE [LARGE SCALE GENOMIC DNA]</scope>
    <source>
        <strain evidence="7 8">DSM 26725</strain>
    </source>
</reference>
<dbReference type="Proteomes" id="UP000256310">
    <property type="component" value="Unassembled WGS sequence"/>
</dbReference>
<dbReference type="InterPro" id="IPR001711">
    <property type="entry name" value="PLipase_C_Pinositol-sp_Y"/>
</dbReference>
<dbReference type="InterPro" id="IPR007452">
    <property type="entry name" value="TamB_C"/>
</dbReference>
<dbReference type="PANTHER" id="PTHR36985">
    <property type="entry name" value="TRANSLOCATION AND ASSEMBLY MODULE SUBUNIT TAMB"/>
    <property type="match status" value="1"/>
</dbReference>
<keyword evidence="8" id="KW-1185">Reference proteome</keyword>
<evidence type="ECO:0000259" key="6">
    <source>
        <dbReference type="PROSITE" id="PS50008"/>
    </source>
</evidence>
<dbReference type="GO" id="GO:0004435">
    <property type="term" value="F:phosphatidylinositol-4,5-bisphosphate phospholipase C activity"/>
    <property type="evidence" value="ECO:0007669"/>
    <property type="project" value="InterPro"/>
</dbReference>
<accession>A0A3D9FE70</accession>
<feature type="domain" description="PI-PLC Y-box" evidence="6">
    <location>
        <begin position="254"/>
        <end position="297"/>
    </location>
</feature>
<keyword evidence="3 5" id="KW-1133">Transmembrane helix</keyword>
<comment type="caution">
    <text evidence="7">The sequence shown here is derived from an EMBL/GenBank/DDBJ whole genome shotgun (WGS) entry which is preliminary data.</text>
</comment>
<proteinExistence type="predicted"/>
<keyword evidence="2 5" id="KW-0812">Transmembrane</keyword>
<protein>
    <submittedName>
        <fullName evidence="7">Autotransporter secretion inner membrane protein TamB</fullName>
    </submittedName>
</protein>
<organism evidence="7 8">
    <name type="scientific">Parasphingopyxis lamellibrachiae</name>
    <dbReference type="NCBI Taxonomy" id="680125"/>
    <lineage>
        <taxon>Bacteria</taxon>
        <taxon>Pseudomonadati</taxon>
        <taxon>Pseudomonadota</taxon>
        <taxon>Alphaproteobacteria</taxon>
        <taxon>Sphingomonadales</taxon>
        <taxon>Sphingomonadaceae</taxon>
        <taxon>Parasphingopyxis</taxon>
    </lineage>
</organism>
<dbReference type="GO" id="GO:0035556">
    <property type="term" value="P:intracellular signal transduction"/>
    <property type="evidence" value="ECO:0007669"/>
    <property type="project" value="InterPro"/>
</dbReference>
<gene>
    <name evidence="7" type="ORF">DFR46_1134</name>
</gene>
<evidence type="ECO:0000313" key="7">
    <source>
        <dbReference type="EMBL" id="RED16120.1"/>
    </source>
</evidence>
<dbReference type="GO" id="GO:0006629">
    <property type="term" value="P:lipid metabolic process"/>
    <property type="evidence" value="ECO:0007669"/>
    <property type="project" value="InterPro"/>
</dbReference>
<evidence type="ECO:0000256" key="5">
    <source>
        <dbReference type="SAM" id="Phobius"/>
    </source>
</evidence>
<feature type="transmembrane region" description="Helical" evidence="5">
    <location>
        <begin position="28"/>
        <end position="47"/>
    </location>
</feature>
<evidence type="ECO:0000313" key="8">
    <source>
        <dbReference type="Proteomes" id="UP000256310"/>
    </source>
</evidence>
<dbReference type="Pfam" id="PF04357">
    <property type="entry name" value="TamB"/>
    <property type="match status" value="1"/>
</dbReference>
<evidence type="ECO:0000256" key="3">
    <source>
        <dbReference type="ARBA" id="ARBA00022989"/>
    </source>
</evidence>
<sequence length="1424" mass="151909">MAGATADAVPEDVDYISATPRRRRITRWALYGIAGVLAFIFVTLFALDTPPGRRFLIDRIEALEPANGLRVRIGRIDGSIYGRMTISDLRLYDPEGLFFEAPELDLDWQPGLFLLDNRLHIDSLSSDLAILHRTPALVPSEEEGQPILPGFDIHVGSLDIVRLRFEEAVAGQREHVSLAGNADIRSGRALVQLRSQSLDSGERLTFALDAEPDGDVFDVDLQLYAPEDGILAGLTGIERSLAMDIAGSGTWESWNGRAQIDSGEARVVDLDLEANDGAFVLGGVVRSTELLDPGVLRRLTAPEMNLSARATLENRSLAGDFDIRSPSAVIEGRGVLDLAESAFDGFAARFRLLDPSALVANMSGSDVRMSVGLDGPFDRAEFRYELTAPRAAFGGTGFDNLRIGGEGRLGQTPFTLPVAATASRITGLGETFDDVVRNVSVDGNLLITDEQIVGDDLLLRSDRLRGDISTIYDLASGNYAAAFNGDIDRFRLPGLGIFDIRTRVDVRPASGGNFVIAGEARAVTRQLENSFFQTLSGGPPVVDASIAYGPDGRFAFTDMQLRSPSLRFNGSGYLDGGGELYISGSGQQAQYGPLTVTAQGAPSRPRVELTLANPVPSARVADVNAVLEPNERGYLYTATGQSMGGPFASSGVVALPTGAPVSITVSELLVADTRTSGGFAFRDGGMVGLLELTGIGVTGDIQLLTEGGEQLVVVDIDAENARLGGEIDATVRRAMLDLRWRPLEDLPRLEGSVELYGLRRRNLSLARFDGSVELEGGHGTADFNLGGARGRNFDFSAQAVIAPGDIGIEGGGSFRGEPIELTPLTIRQDENGWVIPESTISYAGGGATLSGRFGGSVTQVDANVDSVPLSLIDIAYPDTGFGGLATGMVHYRQSDDSNIPTGHVELRIRSLTREGFALRPRPVNLGINARLENRRLATRAIMESDGEEIMRFQARLDPIAGEGNFGDLLAVAPLFAELRYNGSAETLWQLTGNEVLSLSGPLFADLNIEGTLDTPDVSGELKVRNGRLESALTGTVVEGVSSDGTFAITQTLTDDGIVRQSRLEFPSLSGTTPGGGSISGSASFDLGLASGFGMNVELEADRAWLLRRDDISAQVSGPLTITLRAPPGTAIGTANARPVGEIRGDFDMVRGEFALGQAAPSIIVPTLNVTEINRPLDEPEDRPVPVNWTLNVDVNARNRFMVRGLGLDSEWSADIDVRGPLENFQILGAMNLRRGSYEFAGRSFELERGRIEFYGNQPVDPVLDIVAVGDAEGLDAMINIGGTGNSPEIRFTSTPALPTSELLSRLLFGTSITNLSAPEALQLGAAVASLQTGGGGGLNPINAVRDAIGLDRLRVLPADPAEGRGTAVAAGVYVTRRLFVEVISDGQGYSATETEFRITRWLSLLSSISTLGRVETNLQISRDY</sequence>
<comment type="subcellular location">
    <subcellularLocation>
        <location evidence="1">Membrane</location>
        <topology evidence="1">Single-pass membrane protein</topology>
    </subcellularLocation>
</comment>
<dbReference type="PROSITE" id="PS50008">
    <property type="entry name" value="PIPLC_Y_DOMAIN"/>
    <property type="match status" value="1"/>
</dbReference>
<dbReference type="PANTHER" id="PTHR36985:SF1">
    <property type="entry name" value="TRANSLOCATION AND ASSEMBLY MODULE SUBUNIT TAMB"/>
    <property type="match status" value="1"/>
</dbReference>
<evidence type="ECO:0000256" key="4">
    <source>
        <dbReference type="ARBA" id="ARBA00023136"/>
    </source>
</evidence>
<keyword evidence="4 5" id="KW-0472">Membrane</keyword>
<evidence type="ECO:0000256" key="1">
    <source>
        <dbReference type="ARBA" id="ARBA00004167"/>
    </source>
</evidence>
<name>A0A3D9FE70_9SPHN</name>
<dbReference type="GO" id="GO:0005886">
    <property type="term" value="C:plasma membrane"/>
    <property type="evidence" value="ECO:0007669"/>
    <property type="project" value="InterPro"/>
</dbReference>
<dbReference type="EMBL" id="QRDP01000004">
    <property type="protein sequence ID" value="RED16120.1"/>
    <property type="molecule type" value="Genomic_DNA"/>
</dbReference>
<dbReference type="OrthoDB" id="7784409at2"/>
<dbReference type="RefSeq" id="WP_116235563.1">
    <property type="nucleotide sequence ID" value="NZ_QRDP01000004.1"/>
</dbReference>